<dbReference type="GO" id="GO:0008170">
    <property type="term" value="F:N-methyltransferase activity"/>
    <property type="evidence" value="ECO:0007669"/>
    <property type="project" value="InterPro"/>
</dbReference>
<evidence type="ECO:0000256" key="1">
    <source>
        <dbReference type="ARBA" id="ARBA00006594"/>
    </source>
</evidence>
<dbReference type="PANTHER" id="PTHR42933">
    <property type="entry name" value="SLR6095 PROTEIN"/>
    <property type="match status" value="1"/>
</dbReference>
<feature type="domain" description="N6 adenine-specific DNA methyltransferase N-terminal" evidence="9">
    <location>
        <begin position="6"/>
        <end position="133"/>
    </location>
</feature>
<dbReference type="eggNOG" id="COG0286">
    <property type="taxonomic scope" value="Bacteria"/>
</dbReference>
<dbReference type="HOGENOM" id="CLU_013049_5_2_9"/>
<evidence type="ECO:0000256" key="4">
    <source>
        <dbReference type="ARBA" id="ARBA00022679"/>
    </source>
</evidence>
<dbReference type="PRINTS" id="PR00507">
    <property type="entry name" value="N12N6MTFRASE"/>
</dbReference>
<dbReference type="AlphaFoldDB" id="W8THW4"/>
<gene>
    <name evidence="10" type="ORF">EAL2_c04650</name>
</gene>
<dbReference type="PANTHER" id="PTHR42933:SF3">
    <property type="entry name" value="TYPE I RESTRICTION ENZYME MJAVIII METHYLASE SUBUNIT"/>
    <property type="match status" value="1"/>
</dbReference>
<keyword evidence="11" id="KW-1185">Reference proteome</keyword>
<dbReference type="SUPFAM" id="SSF53335">
    <property type="entry name" value="S-adenosyl-L-methionine-dependent methyltransferases"/>
    <property type="match status" value="1"/>
</dbReference>
<dbReference type="Pfam" id="PF02384">
    <property type="entry name" value="N6_Mtase"/>
    <property type="match status" value="1"/>
</dbReference>
<dbReference type="EC" id="2.1.1.72" evidence="2"/>
<dbReference type="InterPro" id="IPR029063">
    <property type="entry name" value="SAM-dependent_MTases_sf"/>
</dbReference>
<evidence type="ECO:0000256" key="5">
    <source>
        <dbReference type="ARBA" id="ARBA00022691"/>
    </source>
</evidence>
<dbReference type="GO" id="GO:0003677">
    <property type="term" value="F:DNA binding"/>
    <property type="evidence" value="ECO:0007669"/>
    <property type="project" value="InterPro"/>
</dbReference>
<dbReference type="Pfam" id="PF12161">
    <property type="entry name" value="HsdM_N"/>
    <property type="match status" value="1"/>
</dbReference>
<dbReference type="GO" id="GO:0009007">
    <property type="term" value="F:site-specific DNA-methyltransferase (adenine-specific) activity"/>
    <property type="evidence" value="ECO:0007669"/>
    <property type="project" value="UniProtKB-EC"/>
</dbReference>
<evidence type="ECO:0000313" key="10">
    <source>
        <dbReference type="EMBL" id="AHM55767.1"/>
    </source>
</evidence>
<dbReference type="InterPro" id="IPR003356">
    <property type="entry name" value="DNA_methylase_A-5"/>
</dbReference>
<dbReference type="GO" id="GO:0032259">
    <property type="term" value="P:methylation"/>
    <property type="evidence" value="ECO:0007669"/>
    <property type="project" value="UniProtKB-KW"/>
</dbReference>
<accession>W8THW4</accession>
<reference evidence="10 11" key="1">
    <citation type="journal article" date="2014" name="Genome Announc.">
        <title>Complete Genome Sequence of Amino Acid-Utilizing Eubacterium acidaminophilum al-2 (DSM 3953).</title>
        <authorList>
            <person name="Poehlein A."/>
            <person name="Andreesen J.R."/>
            <person name="Daniel R."/>
        </authorList>
    </citation>
    <scope>NUCLEOTIDE SEQUENCE [LARGE SCALE GENOMIC DNA]</scope>
    <source>
        <strain evidence="10 11">DSM 3953</strain>
    </source>
</reference>
<dbReference type="PATRIC" id="fig|1286171.3.peg.409"/>
<comment type="catalytic activity">
    <reaction evidence="7">
        <text>a 2'-deoxyadenosine in DNA + S-adenosyl-L-methionine = an N(6)-methyl-2'-deoxyadenosine in DNA + S-adenosyl-L-homocysteine + H(+)</text>
        <dbReference type="Rhea" id="RHEA:15197"/>
        <dbReference type="Rhea" id="RHEA-COMP:12418"/>
        <dbReference type="Rhea" id="RHEA-COMP:12419"/>
        <dbReference type="ChEBI" id="CHEBI:15378"/>
        <dbReference type="ChEBI" id="CHEBI:57856"/>
        <dbReference type="ChEBI" id="CHEBI:59789"/>
        <dbReference type="ChEBI" id="CHEBI:90615"/>
        <dbReference type="ChEBI" id="CHEBI:90616"/>
        <dbReference type="EC" id="2.1.1.72"/>
    </reaction>
</comment>
<dbReference type="InterPro" id="IPR051537">
    <property type="entry name" value="DNA_Adenine_Mtase"/>
</dbReference>
<name>W8THW4_PEPAC</name>
<proteinExistence type="inferred from homology"/>
<dbReference type="KEGG" id="eac:EAL2_c04650"/>
<evidence type="ECO:0000313" key="11">
    <source>
        <dbReference type="Proteomes" id="UP000019591"/>
    </source>
</evidence>
<dbReference type="Proteomes" id="UP000019591">
    <property type="component" value="Chromosome"/>
</dbReference>
<keyword evidence="6" id="KW-0680">Restriction system</keyword>
<dbReference type="GO" id="GO:0009307">
    <property type="term" value="P:DNA restriction-modification system"/>
    <property type="evidence" value="ECO:0007669"/>
    <property type="project" value="UniProtKB-KW"/>
</dbReference>
<dbReference type="EMBL" id="CP007452">
    <property type="protein sequence ID" value="AHM55767.1"/>
    <property type="molecule type" value="Genomic_DNA"/>
</dbReference>
<evidence type="ECO:0000259" key="8">
    <source>
        <dbReference type="Pfam" id="PF02384"/>
    </source>
</evidence>
<evidence type="ECO:0000256" key="6">
    <source>
        <dbReference type="ARBA" id="ARBA00022747"/>
    </source>
</evidence>
<organism evidence="10 11">
    <name type="scientific">Peptoclostridium acidaminophilum DSM 3953</name>
    <dbReference type="NCBI Taxonomy" id="1286171"/>
    <lineage>
        <taxon>Bacteria</taxon>
        <taxon>Bacillati</taxon>
        <taxon>Bacillota</taxon>
        <taxon>Clostridia</taxon>
        <taxon>Peptostreptococcales</taxon>
        <taxon>Peptoclostridiaceae</taxon>
        <taxon>Peptoclostridium</taxon>
    </lineage>
</organism>
<dbReference type="InterPro" id="IPR038333">
    <property type="entry name" value="T1MK-like_N_sf"/>
</dbReference>
<feature type="domain" description="DNA methylase adenine-specific" evidence="8">
    <location>
        <begin position="145"/>
        <end position="206"/>
    </location>
</feature>
<keyword evidence="4" id="KW-0808">Transferase</keyword>
<evidence type="ECO:0000259" key="9">
    <source>
        <dbReference type="Pfam" id="PF12161"/>
    </source>
</evidence>
<evidence type="ECO:0000256" key="2">
    <source>
        <dbReference type="ARBA" id="ARBA00011900"/>
    </source>
</evidence>
<sequence>MSLPQLESWLLNAANIIRGPVDPSDYKAYIFPLLFFKRISDVYEEEYEQALEESNGDIEYAEFEENHRFIIPKGCRWSDLQAKTTNIGAAISSIFRRIELANRKTLSGIFGDVEWKNKDKLSDERLKNLVEHFSLHNLSIKNVEPDMAGRAYEYLIKRFADKTNKKAGEFYTPRSIVKLMTLILDPCEGESVYDPACGEDVIIVTRGKNAVFNRVLKLPQSHKTTNWCAA</sequence>
<dbReference type="InterPro" id="IPR022749">
    <property type="entry name" value="D12N6_MeTrfase_N"/>
</dbReference>
<dbReference type="Gene3D" id="3.40.50.150">
    <property type="entry name" value="Vaccinia Virus protein VP39"/>
    <property type="match status" value="1"/>
</dbReference>
<keyword evidence="5" id="KW-0949">S-adenosyl-L-methionine</keyword>
<dbReference type="Gene3D" id="1.20.1260.30">
    <property type="match status" value="1"/>
</dbReference>
<dbReference type="STRING" id="1286171.EAL2_c04650"/>
<evidence type="ECO:0000256" key="7">
    <source>
        <dbReference type="ARBA" id="ARBA00047942"/>
    </source>
</evidence>
<dbReference type="REBASE" id="84400">
    <property type="entry name" value="M.EacORF4640P"/>
</dbReference>
<evidence type="ECO:0000256" key="3">
    <source>
        <dbReference type="ARBA" id="ARBA00022603"/>
    </source>
</evidence>
<comment type="similarity">
    <text evidence="1">Belongs to the N(4)/N(6)-methyltransferase family.</text>
</comment>
<keyword evidence="3" id="KW-0489">Methyltransferase</keyword>
<protein>
    <recommendedName>
        <fullName evidence="2">site-specific DNA-methyltransferase (adenine-specific)</fullName>
        <ecNumber evidence="2">2.1.1.72</ecNumber>
    </recommendedName>
</protein>